<feature type="transmembrane region" description="Helical" evidence="10">
    <location>
        <begin position="136"/>
        <end position="156"/>
    </location>
</feature>
<dbReference type="GO" id="GO:0005743">
    <property type="term" value="C:mitochondrial inner membrane"/>
    <property type="evidence" value="ECO:0007669"/>
    <property type="project" value="UniProtKB-SubCell"/>
</dbReference>
<keyword evidence="6 11" id="KW-0175">Coiled coil</keyword>
<evidence type="ECO:0000313" key="12">
    <source>
        <dbReference type="EMBL" id="KDN44269.1"/>
    </source>
</evidence>
<comment type="caution">
    <text evidence="10">Lacks conserved residue(s) required for the propagation of feature annotation.</text>
</comment>
<dbReference type="Pfam" id="PF05546">
    <property type="entry name" value="She9_MDM33"/>
    <property type="match status" value="1"/>
</dbReference>
<evidence type="ECO:0000256" key="3">
    <source>
        <dbReference type="ARBA" id="ARBA00022792"/>
    </source>
</evidence>
<dbReference type="EMBL" id="JMSN01000053">
    <property type="protein sequence ID" value="KDN44269.1"/>
    <property type="molecule type" value="Genomic_DNA"/>
</dbReference>
<feature type="non-terminal residue" evidence="12">
    <location>
        <position position="1"/>
    </location>
</feature>
<organism evidence="12 13">
    <name type="scientific">Tilletiaria anomala (strain ATCC 24038 / CBS 436.72 / UBC 951)</name>
    <dbReference type="NCBI Taxonomy" id="1037660"/>
    <lineage>
        <taxon>Eukaryota</taxon>
        <taxon>Fungi</taxon>
        <taxon>Dikarya</taxon>
        <taxon>Basidiomycota</taxon>
        <taxon>Ustilaginomycotina</taxon>
        <taxon>Exobasidiomycetes</taxon>
        <taxon>Georgefischeriales</taxon>
        <taxon>Tilletiariaceae</taxon>
        <taxon>Tilletiaria</taxon>
    </lineage>
</organism>
<accession>A0A066VZN1</accession>
<proteinExistence type="inferred from homology"/>
<name>A0A066VZN1_TILAU</name>
<dbReference type="PANTHER" id="PTHR31961:SF3">
    <property type="entry name" value="SENSITIVE TO HIGH EXPRESSION PROTEIN 9, MITOCHONDRIAL"/>
    <property type="match status" value="1"/>
</dbReference>
<evidence type="ECO:0000256" key="11">
    <source>
        <dbReference type="SAM" id="Coils"/>
    </source>
</evidence>
<dbReference type="InParanoid" id="A0A066VZN1"/>
<feature type="non-terminal residue" evidence="12">
    <location>
        <position position="204"/>
    </location>
</feature>
<dbReference type="HOGENOM" id="CLU_025632_3_0_1"/>
<keyword evidence="3 10" id="KW-0999">Mitochondrion inner membrane</keyword>
<dbReference type="GeneID" id="25262096"/>
<evidence type="ECO:0000256" key="1">
    <source>
        <dbReference type="ARBA" id="ARBA00007472"/>
    </source>
</evidence>
<gene>
    <name evidence="12" type="ORF">K437DRAFT_212540</name>
</gene>
<keyword evidence="2 10" id="KW-0812">Transmembrane</keyword>
<comment type="similarity">
    <text evidence="1 10">Belongs to the SHE9 family.</text>
</comment>
<evidence type="ECO:0000313" key="13">
    <source>
        <dbReference type="Proteomes" id="UP000027361"/>
    </source>
</evidence>
<evidence type="ECO:0000256" key="7">
    <source>
        <dbReference type="ARBA" id="ARBA00023128"/>
    </source>
</evidence>
<keyword evidence="8 10" id="KW-0472">Membrane</keyword>
<evidence type="ECO:0000256" key="9">
    <source>
        <dbReference type="ARBA" id="ARBA00024807"/>
    </source>
</evidence>
<keyword evidence="7 10" id="KW-0496">Mitochondrion</keyword>
<evidence type="ECO:0000256" key="2">
    <source>
        <dbReference type="ARBA" id="ARBA00022692"/>
    </source>
</evidence>
<dbReference type="Proteomes" id="UP000027361">
    <property type="component" value="Unassembled WGS sequence"/>
</dbReference>
<comment type="caution">
    <text evidence="12">The sequence shown here is derived from an EMBL/GenBank/DDBJ whole genome shotgun (WGS) entry which is preliminary data.</text>
</comment>
<evidence type="ECO:0000256" key="8">
    <source>
        <dbReference type="ARBA" id="ARBA00023136"/>
    </source>
</evidence>
<comment type="subunit">
    <text evidence="10">Homooligomer.</text>
</comment>
<comment type="subcellular location">
    <subcellularLocation>
        <location evidence="10">Mitochondrion inner membrane</location>
        <topology evidence="10">Multi-pass membrane protein</topology>
    </subcellularLocation>
</comment>
<dbReference type="FunCoup" id="A0A066VZN1">
    <property type="interactions" value="64"/>
</dbReference>
<dbReference type="OMA" id="GRYHEEQ"/>
<dbReference type="GO" id="GO:0007007">
    <property type="term" value="P:inner mitochondrial membrane organization"/>
    <property type="evidence" value="ECO:0007669"/>
    <property type="project" value="TreeGrafter"/>
</dbReference>
<sequence>FSRLGARWNTLSGYEEIEKLKDTVSKLERRLEGLREELQQKRQAYLAAVSERSSSQRQLSDLLSRKSTWSEEELATYTRLLHSEHSQARAEKEAEREYELAEEIVQKSFDMLMSAIAQRYHEEHIWSDRIRNVSTWGSVGIAILNVVVFTMAIFLVEPFKRKKLALMLEHRLVEGEAQNAERLAGAIASIEKQMKGMQNAVEQL</sequence>
<keyword evidence="5 10" id="KW-1133">Transmembrane helix</keyword>
<comment type="function">
    <text evidence="9">Required for the maintenance of the structure of the mitochondrial inner membrane. Involved in mitochondrial morphology. Causes growth arrest when highly overexpressed.</text>
</comment>
<reference evidence="12 13" key="1">
    <citation type="submission" date="2014-05" db="EMBL/GenBank/DDBJ databases">
        <title>Draft genome sequence of a rare smut relative, Tilletiaria anomala UBC 951.</title>
        <authorList>
            <consortium name="DOE Joint Genome Institute"/>
            <person name="Toome M."/>
            <person name="Kuo A."/>
            <person name="Henrissat B."/>
            <person name="Lipzen A."/>
            <person name="Tritt A."/>
            <person name="Yoshinaga Y."/>
            <person name="Zane M."/>
            <person name="Barry K."/>
            <person name="Grigoriev I.V."/>
            <person name="Spatafora J.W."/>
            <person name="Aimea M.C."/>
        </authorList>
    </citation>
    <scope>NUCLEOTIDE SEQUENCE [LARGE SCALE GENOMIC DNA]</scope>
    <source>
        <strain evidence="12 13">UBC 951</strain>
    </source>
</reference>
<dbReference type="RefSeq" id="XP_013242720.1">
    <property type="nucleotide sequence ID" value="XM_013387266.1"/>
</dbReference>
<evidence type="ECO:0000256" key="5">
    <source>
        <dbReference type="ARBA" id="ARBA00022989"/>
    </source>
</evidence>
<dbReference type="OrthoDB" id="5595506at2759"/>
<protein>
    <recommendedName>
        <fullName evidence="10">Sensitive to high expression protein 9, mitochondrial</fullName>
    </recommendedName>
</protein>
<dbReference type="InterPro" id="IPR008839">
    <property type="entry name" value="MDM33_fungi"/>
</dbReference>
<dbReference type="AlphaFoldDB" id="A0A066VZN1"/>
<keyword evidence="13" id="KW-1185">Reference proteome</keyword>
<evidence type="ECO:0000256" key="6">
    <source>
        <dbReference type="ARBA" id="ARBA00023054"/>
    </source>
</evidence>
<keyword evidence="4 10" id="KW-0809">Transit peptide</keyword>
<evidence type="ECO:0000256" key="10">
    <source>
        <dbReference type="RuleBase" id="RU364128"/>
    </source>
</evidence>
<dbReference type="PANTHER" id="PTHR31961">
    <property type="entry name" value="SENSITIVE TO HIGH EXPRESSION PROTEIN 9, MITOCHONDRIAL"/>
    <property type="match status" value="1"/>
</dbReference>
<feature type="coiled-coil region" evidence="11">
    <location>
        <begin position="17"/>
        <end position="51"/>
    </location>
</feature>
<evidence type="ECO:0000256" key="4">
    <source>
        <dbReference type="ARBA" id="ARBA00022946"/>
    </source>
</evidence>
<dbReference type="STRING" id="1037660.A0A066VZN1"/>